<sequence length="136" mass="15138">MMQRFAAKARGKKHRPAAPNSRDSDDDDGDDTRSSQTASQRRGDGDETQDSLNAPRETASASSIYTQHCPASLPRRRPPLPTLQRASLSPRPSDDTQQQLTEFDPEAIASLLLCRSSILESSRNRRPERHISKQTP</sequence>
<dbReference type="AlphaFoldDB" id="D4AK33"/>
<name>D4AK33_ARTBC</name>
<keyword evidence="3" id="KW-1185">Reference proteome</keyword>
<evidence type="ECO:0000256" key="1">
    <source>
        <dbReference type="SAM" id="MobiDB-lite"/>
    </source>
</evidence>
<dbReference type="HOGENOM" id="CLU_1874942_0_0_1"/>
<reference evidence="3" key="1">
    <citation type="journal article" date="2011" name="Genome Biol.">
        <title>Comparative and functional genomics provide insights into the pathogenicity of dermatophytic fungi.</title>
        <authorList>
            <person name="Burmester A."/>
            <person name="Shelest E."/>
            <person name="Gloeckner G."/>
            <person name="Heddergott C."/>
            <person name="Schindler S."/>
            <person name="Staib P."/>
            <person name="Heidel A."/>
            <person name="Felder M."/>
            <person name="Petzold A."/>
            <person name="Szafranski K."/>
            <person name="Feuermann M."/>
            <person name="Pedruzzi I."/>
            <person name="Priebe S."/>
            <person name="Groth M."/>
            <person name="Winkler R."/>
            <person name="Li W."/>
            <person name="Kniemeyer O."/>
            <person name="Schroeckh V."/>
            <person name="Hertweck C."/>
            <person name="Hube B."/>
            <person name="White T.C."/>
            <person name="Platzer M."/>
            <person name="Guthke R."/>
            <person name="Heitman J."/>
            <person name="Woestemeyer J."/>
            <person name="Zipfel P.F."/>
            <person name="Monod M."/>
            <person name="Brakhage A.A."/>
        </authorList>
    </citation>
    <scope>NUCLEOTIDE SEQUENCE [LARGE SCALE GENOMIC DNA]</scope>
    <source>
        <strain evidence="3">ATCC MYA-4681 / CBS 112371</strain>
    </source>
</reference>
<dbReference type="EMBL" id="ABSU01000001">
    <property type="protein sequence ID" value="EFE37106.1"/>
    <property type="molecule type" value="Genomic_DNA"/>
</dbReference>
<evidence type="ECO:0000313" key="3">
    <source>
        <dbReference type="Proteomes" id="UP000008866"/>
    </source>
</evidence>
<evidence type="ECO:0000313" key="2">
    <source>
        <dbReference type="EMBL" id="EFE37106.1"/>
    </source>
</evidence>
<dbReference type="GeneID" id="9522597"/>
<proteinExistence type="predicted"/>
<dbReference type="RefSeq" id="XP_003017751.1">
    <property type="nucleotide sequence ID" value="XM_003017705.1"/>
</dbReference>
<gene>
    <name evidence="2" type="ORF">ARB_04634</name>
</gene>
<dbReference type="Proteomes" id="UP000008866">
    <property type="component" value="Unassembled WGS sequence"/>
</dbReference>
<comment type="caution">
    <text evidence="2">The sequence shown here is derived from an EMBL/GenBank/DDBJ whole genome shotgun (WGS) entry which is preliminary data.</text>
</comment>
<accession>D4AK33</accession>
<feature type="region of interest" description="Disordered" evidence="1">
    <location>
        <begin position="1"/>
        <end position="104"/>
    </location>
</feature>
<protein>
    <submittedName>
        <fullName evidence="2">Uncharacterized protein</fullName>
    </submittedName>
</protein>
<dbReference type="KEGG" id="abe:ARB_04634"/>
<feature type="compositionally biased region" description="Basic residues" evidence="1">
    <location>
        <begin position="7"/>
        <end position="16"/>
    </location>
</feature>
<organism evidence="2 3">
    <name type="scientific">Arthroderma benhamiae (strain ATCC MYA-4681 / CBS 112371)</name>
    <name type="common">Trichophyton mentagrophytes</name>
    <dbReference type="NCBI Taxonomy" id="663331"/>
    <lineage>
        <taxon>Eukaryota</taxon>
        <taxon>Fungi</taxon>
        <taxon>Dikarya</taxon>
        <taxon>Ascomycota</taxon>
        <taxon>Pezizomycotina</taxon>
        <taxon>Eurotiomycetes</taxon>
        <taxon>Eurotiomycetidae</taxon>
        <taxon>Onygenales</taxon>
        <taxon>Arthrodermataceae</taxon>
        <taxon>Trichophyton</taxon>
    </lineage>
</organism>